<proteinExistence type="inferred from homology"/>
<keyword evidence="2" id="KW-0560">Oxidoreductase</keyword>
<evidence type="ECO:0000256" key="2">
    <source>
        <dbReference type="ARBA" id="ARBA00023002"/>
    </source>
</evidence>
<comment type="caution">
    <text evidence="4">The sequence shown here is derived from an EMBL/GenBank/DDBJ whole genome shotgun (WGS) entry which is preliminary data.</text>
</comment>
<sequence length="246" mass="26452">MSKIKCAIVTGGSRGIGSAICQTLAMESEYHLLINYTANKAAAEATLQKVEESGGSGEIIKFDVSNSEEAKAVLTTWQEANPDAVVEVVVNNAGITKDGLFMWMTYQDWDSVIQTSLNGFFNVTNFFIQKMLRNKYGRIVNMVSVSGVKGTPGQTNYSAAKGALVAATKALAQEVAKRNITVNAVAPGFIKTDMTEAMDESELKKLIPLNRFGEAQEVADLVAFLVSKKSGYITGEVININGGIYS</sequence>
<dbReference type="NCBIfam" id="NF004200">
    <property type="entry name" value="PRK05653.1-5"/>
    <property type="match status" value="1"/>
</dbReference>
<evidence type="ECO:0000313" key="5">
    <source>
        <dbReference type="Proteomes" id="UP000652231"/>
    </source>
</evidence>
<dbReference type="InterPro" id="IPR057326">
    <property type="entry name" value="KR_dom"/>
</dbReference>
<dbReference type="FunFam" id="3.40.50.720:FF:000173">
    <property type="entry name" value="3-oxoacyl-[acyl-carrier protein] reductase"/>
    <property type="match status" value="1"/>
</dbReference>
<dbReference type="InterPro" id="IPR002347">
    <property type="entry name" value="SDR_fam"/>
</dbReference>
<dbReference type="Pfam" id="PF13561">
    <property type="entry name" value="adh_short_C2"/>
    <property type="match status" value="1"/>
</dbReference>
<dbReference type="AlphaFoldDB" id="A0A8J2Y4Q2"/>
<dbReference type="SUPFAM" id="SSF51735">
    <property type="entry name" value="NAD(P)-binding Rossmann-fold domains"/>
    <property type="match status" value="1"/>
</dbReference>
<organism evidence="4 5">
    <name type="scientific">Planktosalinus lacus</name>
    <dbReference type="NCBI Taxonomy" id="1526573"/>
    <lineage>
        <taxon>Bacteria</taxon>
        <taxon>Pseudomonadati</taxon>
        <taxon>Bacteroidota</taxon>
        <taxon>Flavobacteriia</taxon>
        <taxon>Flavobacteriales</taxon>
        <taxon>Flavobacteriaceae</taxon>
        <taxon>Planktosalinus</taxon>
    </lineage>
</organism>
<evidence type="ECO:0000259" key="3">
    <source>
        <dbReference type="SMART" id="SM00822"/>
    </source>
</evidence>
<dbReference type="SMART" id="SM00822">
    <property type="entry name" value="PKS_KR"/>
    <property type="match status" value="1"/>
</dbReference>
<accession>A0A8J2Y4Q2</accession>
<dbReference type="PANTHER" id="PTHR42879">
    <property type="entry name" value="3-OXOACYL-(ACYL-CARRIER-PROTEIN) REDUCTASE"/>
    <property type="match status" value="1"/>
</dbReference>
<dbReference type="Gene3D" id="3.40.50.720">
    <property type="entry name" value="NAD(P)-binding Rossmann-like Domain"/>
    <property type="match status" value="1"/>
</dbReference>
<dbReference type="InterPro" id="IPR036291">
    <property type="entry name" value="NAD(P)-bd_dom_sf"/>
</dbReference>
<dbReference type="PRINTS" id="PR00080">
    <property type="entry name" value="SDRFAMILY"/>
</dbReference>
<protein>
    <submittedName>
        <fullName evidence="4">3-ketoacyl-ACP reductase</fullName>
    </submittedName>
</protein>
<dbReference type="Proteomes" id="UP000652231">
    <property type="component" value="Unassembled WGS sequence"/>
</dbReference>
<dbReference type="PANTHER" id="PTHR42879:SF2">
    <property type="entry name" value="3-OXOACYL-[ACYL-CARRIER-PROTEIN] REDUCTASE FABG"/>
    <property type="match status" value="1"/>
</dbReference>
<reference evidence="4" key="2">
    <citation type="submission" date="2020-09" db="EMBL/GenBank/DDBJ databases">
        <authorList>
            <person name="Sun Q."/>
            <person name="Zhou Y."/>
        </authorList>
    </citation>
    <scope>NUCLEOTIDE SEQUENCE</scope>
    <source>
        <strain evidence="4">CGMCC 1.12924</strain>
    </source>
</reference>
<dbReference type="EMBL" id="BMGK01000001">
    <property type="protein sequence ID" value="GGD80757.1"/>
    <property type="molecule type" value="Genomic_DNA"/>
</dbReference>
<name>A0A8J2Y4Q2_9FLAO</name>
<evidence type="ECO:0000256" key="1">
    <source>
        <dbReference type="ARBA" id="ARBA00006484"/>
    </source>
</evidence>
<keyword evidence="5" id="KW-1185">Reference proteome</keyword>
<dbReference type="PRINTS" id="PR00081">
    <property type="entry name" value="GDHRDH"/>
</dbReference>
<feature type="domain" description="Ketoreductase" evidence="3">
    <location>
        <begin position="5"/>
        <end position="193"/>
    </location>
</feature>
<dbReference type="NCBIfam" id="NF009466">
    <property type="entry name" value="PRK12826.1-2"/>
    <property type="match status" value="1"/>
</dbReference>
<dbReference type="GO" id="GO:0016491">
    <property type="term" value="F:oxidoreductase activity"/>
    <property type="evidence" value="ECO:0007669"/>
    <property type="project" value="UniProtKB-KW"/>
</dbReference>
<gene>
    <name evidence="4" type="ORF">GCM10011312_01290</name>
</gene>
<dbReference type="InterPro" id="IPR050259">
    <property type="entry name" value="SDR"/>
</dbReference>
<reference evidence="4" key="1">
    <citation type="journal article" date="2014" name="Int. J. Syst. Evol. Microbiol.">
        <title>Complete genome sequence of Corynebacterium casei LMG S-19264T (=DSM 44701T), isolated from a smear-ripened cheese.</title>
        <authorList>
            <consortium name="US DOE Joint Genome Institute (JGI-PGF)"/>
            <person name="Walter F."/>
            <person name="Albersmeier A."/>
            <person name="Kalinowski J."/>
            <person name="Ruckert C."/>
        </authorList>
    </citation>
    <scope>NUCLEOTIDE SEQUENCE</scope>
    <source>
        <strain evidence="4">CGMCC 1.12924</strain>
    </source>
</reference>
<comment type="similarity">
    <text evidence="1">Belongs to the short-chain dehydrogenases/reductases (SDR) family.</text>
</comment>
<evidence type="ECO:0000313" key="4">
    <source>
        <dbReference type="EMBL" id="GGD80757.1"/>
    </source>
</evidence>